<evidence type="ECO:0000313" key="4">
    <source>
        <dbReference type="Proteomes" id="UP000623842"/>
    </source>
</evidence>
<dbReference type="InterPro" id="IPR005674">
    <property type="entry name" value="CocE/Ser_esterase"/>
</dbReference>
<dbReference type="AlphaFoldDB" id="A0A919BMB4"/>
<dbReference type="InterPro" id="IPR000383">
    <property type="entry name" value="Xaa-Pro-like_dom"/>
</dbReference>
<keyword evidence="4" id="KW-1185">Reference proteome</keyword>
<dbReference type="InterPro" id="IPR013736">
    <property type="entry name" value="Xaa-Pro_dipept_C"/>
</dbReference>
<reference evidence="3" key="2">
    <citation type="submission" date="2020-09" db="EMBL/GenBank/DDBJ databases">
        <authorList>
            <person name="Sun Q."/>
            <person name="Kim S."/>
        </authorList>
    </citation>
    <scope>NUCLEOTIDE SEQUENCE</scope>
    <source>
        <strain evidence="3">KCTC 42731</strain>
    </source>
</reference>
<accession>A0A919BMB4</accession>
<dbReference type="SUPFAM" id="SSF53474">
    <property type="entry name" value="alpha/beta-Hydrolases"/>
    <property type="match status" value="1"/>
</dbReference>
<dbReference type="InterPro" id="IPR029058">
    <property type="entry name" value="AB_hydrolase_fold"/>
</dbReference>
<dbReference type="Proteomes" id="UP000623842">
    <property type="component" value="Unassembled WGS sequence"/>
</dbReference>
<comment type="caution">
    <text evidence="3">The sequence shown here is derived from an EMBL/GenBank/DDBJ whole genome shotgun (WGS) entry which is preliminary data.</text>
</comment>
<dbReference type="NCBIfam" id="TIGR00976">
    <property type="entry name" value="CocE_NonD"/>
    <property type="match status" value="1"/>
</dbReference>
<dbReference type="Gene3D" id="1.10.3020.10">
    <property type="entry name" value="alpha-amino acid ester hydrolase ( Helical cap domain)"/>
    <property type="match status" value="1"/>
</dbReference>
<dbReference type="SMART" id="SM00939">
    <property type="entry name" value="PepX_C"/>
    <property type="match status" value="1"/>
</dbReference>
<dbReference type="RefSeq" id="WP_189772085.1">
    <property type="nucleotide sequence ID" value="NZ_BNCK01000007.1"/>
</dbReference>
<dbReference type="Gene3D" id="2.60.120.260">
    <property type="entry name" value="Galactose-binding domain-like"/>
    <property type="match status" value="1"/>
</dbReference>
<dbReference type="EMBL" id="BNCK01000007">
    <property type="protein sequence ID" value="GHF99075.1"/>
    <property type="molecule type" value="Genomic_DNA"/>
</dbReference>
<evidence type="ECO:0000313" key="3">
    <source>
        <dbReference type="EMBL" id="GHF99075.1"/>
    </source>
</evidence>
<keyword evidence="1" id="KW-0378">Hydrolase</keyword>
<name>A0A919BMB4_9GAMM</name>
<dbReference type="GO" id="GO:0008239">
    <property type="term" value="F:dipeptidyl-peptidase activity"/>
    <property type="evidence" value="ECO:0007669"/>
    <property type="project" value="InterPro"/>
</dbReference>
<sequence length="767" mass="87396">MLILPKTKPIVTMTIYFIVLFLSALNVKAQQTSYANLSQLQNDAINSEQDAERLLTSEDFYQQLVKLAKALPEAIVSEQSTFTQTALRSIRQEQDKLNALIAKQQYPLEYYHYQLFHQAKNNSQRSQNFELALTAQFNQQLQAADNEQLYKLDAALGWSVNNALNYVFNVFKQLKDNKSLNEAQVIQLVSNSEIYHVVAQVIPVTKPLLAAENQKRYIIEPDVLITTKDGIEHSATIVRSKTDKQKRPTAFQFTIYADERSHIRTATHAAAHGYVGIVANTRGKRNSNNVIVPWEHEGKDATRLIDWISKQDWSDGRVVMYGGSYNGFTQWAAAKYHHPALKAIAPYTAANLATGLPMENNIFLTANYQWSFHVTNNKTMDQSVYGDWQYWNNLYQELFTSGRAFKEIDELAGKANLWFQKWLSHPSYDEYYQQMVPYGKDYLNINIPVLTVTGYYDGGQISAIDFMTEHYRHNPNANHSLLIGPYNHWSAQNIPRSHLGNYQLDKVALEKDTEETVFAWFDHLLYSKEKPALVQNKVNYQLMGSNTWQFADSYQAMNANGIDFYLAAPKKGQFQILGTTKPNTIASHQQVVDMADRSVQHNLDAVDIISDQLAEQTGIVFLSQPFEQDMQYAGAPTGYFSIAVNKKDVDIGFNLYHIQADGKAFHLTHYRSRASYAKDMSNRQLLTPDQKTTIPLINARMNAKLMEKGSRIALVLDVNKNHTTQVNMGTGKDVSIETIEDAGEKLNLKWFTDSVIHLPVTPFNYEH</sequence>
<reference evidence="3" key="1">
    <citation type="journal article" date="2014" name="Int. J. Syst. Evol. Microbiol.">
        <title>Complete genome sequence of Corynebacterium casei LMG S-19264T (=DSM 44701T), isolated from a smear-ripened cheese.</title>
        <authorList>
            <consortium name="US DOE Joint Genome Institute (JGI-PGF)"/>
            <person name="Walter F."/>
            <person name="Albersmeier A."/>
            <person name="Kalinowski J."/>
            <person name="Ruckert C."/>
        </authorList>
    </citation>
    <scope>NUCLEOTIDE SEQUENCE</scope>
    <source>
        <strain evidence="3">KCTC 42731</strain>
    </source>
</reference>
<evidence type="ECO:0000259" key="2">
    <source>
        <dbReference type="SMART" id="SM00939"/>
    </source>
</evidence>
<dbReference type="Pfam" id="PF08530">
    <property type="entry name" value="PepX_C"/>
    <property type="match status" value="1"/>
</dbReference>
<protein>
    <recommendedName>
        <fullName evidence="2">Xaa-Pro dipeptidyl-peptidase C-terminal domain-containing protein</fullName>
    </recommendedName>
</protein>
<dbReference type="Pfam" id="PF02129">
    <property type="entry name" value="Peptidase_S15"/>
    <property type="match status" value="1"/>
</dbReference>
<gene>
    <name evidence="3" type="ORF">GCM10017161_29300</name>
</gene>
<dbReference type="InterPro" id="IPR008979">
    <property type="entry name" value="Galactose-bd-like_sf"/>
</dbReference>
<feature type="domain" description="Xaa-Pro dipeptidyl-peptidase C-terminal" evidence="2">
    <location>
        <begin position="518"/>
        <end position="749"/>
    </location>
</feature>
<organism evidence="3 4">
    <name type="scientific">Thalassotalea marina</name>
    <dbReference type="NCBI Taxonomy" id="1673741"/>
    <lineage>
        <taxon>Bacteria</taxon>
        <taxon>Pseudomonadati</taxon>
        <taxon>Pseudomonadota</taxon>
        <taxon>Gammaproteobacteria</taxon>
        <taxon>Alteromonadales</taxon>
        <taxon>Colwelliaceae</taxon>
        <taxon>Thalassotalea</taxon>
    </lineage>
</organism>
<dbReference type="SUPFAM" id="SSF49785">
    <property type="entry name" value="Galactose-binding domain-like"/>
    <property type="match status" value="1"/>
</dbReference>
<dbReference type="Gene3D" id="3.40.50.1820">
    <property type="entry name" value="alpha/beta hydrolase"/>
    <property type="match status" value="1"/>
</dbReference>
<proteinExistence type="predicted"/>
<evidence type="ECO:0000256" key="1">
    <source>
        <dbReference type="ARBA" id="ARBA00022801"/>
    </source>
</evidence>